<dbReference type="RefSeq" id="XP_013288746.1">
    <property type="nucleotide sequence ID" value="XM_013433292.1"/>
</dbReference>
<keyword evidence="2" id="KW-1185">Reference proteome</keyword>
<evidence type="ECO:0000313" key="2">
    <source>
        <dbReference type="Proteomes" id="UP000053029"/>
    </source>
</evidence>
<name>A0A0D2GVF7_9EURO</name>
<evidence type="ECO:0000313" key="1">
    <source>
        <dbReference type="EMBL" id="KIW84938.1"/>
    </source>
</evidence>
<dbReference type="GeneID" id="25299816"/>
<dbReference type="EMBL" id="KN846969">
    <property type="protein sequence ID" value="KIW84938.1"/>
    <property type="molecule type" value="Genomic_DNA"/>
</dbReference>
<proteinExistence type="predicted"/>
<reference evidence="1 2" key="1">
    <citation type="submission" date="2015-01" db="EMBL/GenBank/DDBJ databases">
        <title>The Genome Sequence of Fonsecaea pedrosoi CBS 271.37.</title>
        <authorList>
            <consortium name="The Broad Institute Genomics Platform"/>
            <person name="Cuomo C."/>
            <person name="de Hoog S."/>
            <person name="Gorbushina A."/>
            <person name="Stielow B."/>
            <person name="Teixiera M."/>
            <person name="Abouelleil A."/>
            <person name="Chapman S.B."/>
            <person name="Priest M."/>
            <person name="Young S.K."/>
            <person name="Wortman J."/>
            <person name="Nusbaum C."/>
            <person name="Birren B."/>
        </authorList>
    </citation>
    <scope>NUCLEOTIDE SEQUENCE [LARGE SCALE GENOMIC DNA]</scope>
    <source>
        <strain evidence="1 2">CBS 271.37</strain>
    </source>
</reference>
<protein>
    <submittedName>
        <fullName evidence="1">Unplaced genomic scaffold supercont1.1, whole genome shotgun sequence</fullName>
    </submittedName>
</protein>
<gene>
    <name evidence="1" type="ORF">Z517_00326</name>
</gene>
<organism evidence="1 2">
    <name type="scientific">Fonsecaea pedrosoi CBS 271.37</name>
    <dbReference type="NCBI Taxonomy" id="1442368"/>
    <lineage>
        <taxon>Eukaryota</taxon>
        <taxon>Fungi</taxon>
        <taxon>Dikarya</taxon>
        <taxon>Ascomycota</taxon>
        <taxon>Pezizomycotina</taxon>
        <taxon>Eurotiomycetes</taxon>
        <taxon>Chaetothyriomycetidae</taxon>
        <taxon>Chaetothyriales</taxon>
        <taxon>Herpotrichiellaceae</taxon>
        <taxon>Fonsecaea</taxon>
    </lineage>
</organism>
<dbReference type="HOGENOM" id="CLU_2061538_0_0_1"/>
<sequence>MQPGLAAVCVETKTPNENHPPPLDLLRSNQRSVSFGKLGEFAGTGSPSQPHQVSLAIEWMLRALWLDVAKGSSESNGNVMTPFTEEMKDWFDIAFRSQSEEHPVDFNKRFVMAVNSDMP</sequence>
<accession>A0A0D2GVF7</accession>
<dbReference type="VEuPathDB" id="FungiDB:Z517_00326"/>
<dbReference type="Proteomes" id="UP000053029">
    <property type="component" value="Unassembled WGS sequence"/>
</dbReference>
<dbReference type="AlphaFoldDB" id="A0A0D2GVF7"/>